<protein>
    <submittedName>
        <fullName evidence="3">Hydroxyproline-rich glyco DZ-HRGP</fullName>
    </submittedName>
</protein>
<reference evidence="3 4" key="1">
    <citation type="journal article" date="2014" name="PLoS ONE">
        <title>De novo Genome Assembly of the Fungal Plant Pathogen Pyrenophora semeniperda.</title>
        <authorList>
            <person name="Soliai M.M."/>
            <person name="Meyer S.E."/>
            <person name="Udall J.A."/>
            <person name="Elzinga D.E."/>
            <person name="Hermansen R.A."/>
            <person name="Bodily P.M."/>
            <person name="Hart A.A."/>
            <person name="Coleman C.E."/>
        </authorList>
    </citation>
    <scope>NUCLEOTIDE SEQUENCE [LARGE SCALE GENOMIC DNA]</scope>
    <source>
        <strain evidence="3 4">CCB06</strain>
        <tissue evidence="3">Mycelium</tissue>
    </source>
</reference>
<dbReference type="PANTHER" id="PTHR39611">
    <property type="entry name" value="HYDROXYPROLINE-RICH GLYCOPROTEIN DZ-HRGP-RELATED"/>
    <property type="match status" value="1"/>
</dbReference>
<dbReference type="InterPro" id="IPR055936">
    <property type="entry name" value="DUF7514"/>
</dbReference>
<evidence type="ECO:0000256" key="1">
    <source>
        <dbReference type="SAM" id="MobiDB-lite"/>
    </source>
</evidence>
<feature type="region of interest" description="Disordered" evidence="1">
    <location>
        <begin position="406"/>
        <end position="621"/>
    </location>
</feature>
<feature type="compositionally biased region" description="Polar residues" evidence="1">
    <location>
        <begin position="477"/>
        <end position="487"/>
    </location>
</feature>
<dbReference type="Pfam" id="PF24355">
    <property type="entry name" value="DUF7514"/>
    <property type="match status" value="1"/>
</dbReference>
<name>A0A3M7M9A9_9PLEO</name>
<feature type="region of interest" description="Disordered" evidence="1">
    <location>
        <begin position="139"/>
        <end position="215"/>
    </location>
</feature>
<accession>A0A3M7M9A9</accession>
<feature type="compositionally biased region" description="Polar residues" evidence="1">
    <location>
        <begin position="77"/>
        <end position="87"/>
    </location>
</feature>
<feature type="domain" description="DUF7514" evidence="2">
    <location>
        <begin position="236"/>
        <end position="397"/>
    </location>
</feature>
<feature type="compositionally biased region" description="Basic and acidic residues" evidence="1">
    <location>
        <begin position="429"/>
        <end position="446"/>
    </location>
</feature>
<proteinExistence type="predicted"/>
<feature type="compositionally biased region" description="Pro residues" evidence="1">
    <location>
        <begin position="412"/>
        <end position="426"/>
    </location>
</feature>
<feature type="compositionally biased region" description="Basic and acidic residues" evidence="1">
    <location>
        <begin position="559"/>
        <end position="575"/>
    </location>
</feature>
<keyword evidence="4" id="KW-1185">Reference proteome</keyword>
<dbReference type="EMBL" id="KE747826">
    <property type="protein sequence ID" value="RMZ71067.1"/>
    <property type="molecule type" value="Genomic_DNA"/>
</dbReference>
<dbReference type="OrthoDB" id="5413703at2759"/>
<dbReference type="AlphaFoldDB" id="A0A3M7M9A9"/>
<evidence type="ECO:0000313" key="4">
    <source>
        <dbReference type="Proteomes" id="UP000265663"/>
    </source>
</evidence>
<evidence type="ECO:0000259" key="2">
    <source>
        <dbReference type="Pfam" id="PF24355"/>
    </source>
</evidence>
<feature type="compositionally biased region" description="Basic and acidic residues" evidence="1">
    <location>
        <begin position="200"/>
        <end position="213"/>
    </location>
</feature>
<dbReference type="Proteomes" id="UP000265663">
    <property type="component" value="Unassembled WGS sequence"/>
</dbReference>
<feature type="compositionally biased region" description="Polar residues" evidence="1">
    <location>
        <begin position="521"/>
        <end position="542"/>
    </location>
</feature>
<feature type="compositionally biased region" description="Polar residues" evidence="1">
    <location>
        <begin position="46"/>
        <end position="59"/>
    </location>
</feature>
<feature type="compositionally biased region" description="Basic and acidic residues" evidence="1">
    <location>
        <begin position="60"/>
        <end position="76"/>
    </location>
</feature>
<dbReference type="PANTHER" id="PTHR39611:SF1">
    <property type="entry name" value="HYDROXYPROLINE-RICH GLYCOPROTEIN DZ-HRGP"/>
    <property type="match status" value="1"/>
</dbReference>
<feature type="region of interest" description="Disordered" evidence="1">
    <location>
        <begin position="1"/>
        <end position="92"/>
    </location>
</feature>
<organism evidence="3 4">
    <name type="scientific">Pyrenophora seminiperda CCB06</name>
    <dbReference type="NCBI Taxonomy" id="1302712"/>
    <lineage>
        <taxon>Eukaryota</taxon>
        <taxon>Fungi</taxon>
        <taxon>Dikarya</taxon>
        <taxon>Ascomycota</taxon>
        <taxon>Pezizomycotina</taxon>
        <taxon>Dothideomycetes</taxon>
        <taxon>Pleosporomycetidae</taxon>
        <taxon>Pleosporales</taxon>
        <taxon>Pleosporineae</taxon>
        <taxon>Pleosporaceae</taxon>
        <taxon>Pyrenophora</taxon>
    </lineage>
</organism>
<evidence type="ECO:0000313" key="3">
    <source>
        <dbReference type="EMBL" id="RMZ71067.1"/>
    </source>
</evidence>
<gene>
    <name evidence="3" type="ORF">GMOD_00005565</name>
</gene>
<sequence>MAIQRHTAATPERLPLDSSMAYHDQSDAPYPASYDSHYYPSDRSPEYSTNPISRTSTNTSEHKPRDKSPTWDRRSFDSASQPIQQPLKSAIGHAFENSDAASVVDPQLIAQIAAEVKKSVLDEIKSSGMAGTTYTQHVPVSSQQWIPPSPTSTNNSVPPRDIYTPPSPKRTDFPSQPSPDRDPLYYDPLLDGSGDTPTPRFERSIPQDRERLPVRPKPPIRMATEEYTPIEKMWQRLFETDGRPLPRLGQLLRGLALHLIEDYEPKFSLVISPAKMLKFYEEVKIPDEIYPWKKIFGEIDYSSLSKIYRDLRCQHHFIQEHPAEQPRIPALTPDGFQEWMATLIQAYPDAEYDRLVKAILDMPISNADDRKERFPKELPRRMFPNIENLQAQQKFAAILSSERVGPLRKAPSFPPPPPKPQAPLPGPTLERERSPYTSKPEMRSFDTEDEPVSTSVPIERERKPYSAAPGGGKSYDDINSSTYSETAANERRRQAQSNTGQAPWVQSPGDPYYPQSHHARTSSTNARQRSPSFSNYGTQSDPNVRDIPGSYYGSSSMHSVDDDTRRYNKDTDSKRQNRRRSGVGLDGLLDSQSRSMHGDDDYRGRNGSGGYENRGYESRRY</sequence>